<gene>
    <name evidence="1" type="ORF">E8Q35_15505</name>
</gene>
<dbReference type="Proteomes" id="UP000309618">
    <property type="component" value="Unassembled WGS sequence"/>
</dbReference>
<name>A0A4S5CDW1_AERVE</name>
<protein>
    <submittedName>
        <fullName evidence="1">Uncharacterized protein</fullName>
    </submittedName>
</protein>
<evidence type="ECO:0000313" key="2">
    <source>
        <dbReference type="Proteomes" id="UP000309618"/>
    </source>
</evidence>
<dbReference type="RefSeq" id="WP_136502148.1">
    <property type="nucleotide sequence ID" value="NZ_SSUX01000011.1"/>
</dbReference>
<dbReference type="EMBL" id="SSUX01000011">
    <property type="protein sequence ID" value="THJ43709.1"/>
    <property type="molecule type" value="Genomic_DNA"/>
</dbReference>
<accession>A0A4S5CDW1</accession>
<reference evidence="1 2" key="1">
    <citation type="submission" date="2019-04" db="EMBL/GenBank/DDBJ databases">
        <title>Comparative genomics of Aeromonas veronii strains pathogenic to fish.</title>
        <authorList>
            <person name="Cascarano M.C."/>
            <person name="Smyrli M."/>
            <person name="Katharios P."/>
        </authorList>
    </citation>
    <scope>NUCLEOTIDE SEQUENCE [LARGE SCALE GENOMIC DNA]</scope>
    <source>
        <strain evidence="1 2">XU1</strain>
    </source>
</reference>
<dbReference type="AlphaFoldDB" id="A0A4S5CDW1"/>
<comment type="caution">
    <text evidence="1">The sequence shown here is derived from an EMBL/GenBank/DDBJ whole genome shotgun (WGS) entry which is preliminary data.</text>
</comment>
<proteinExistence type="predicted"/>
<organism evidence="1 2">
    <name type="scientific">Aeromonas veronii</name>
    <dbReference type="NCBI Taxonomy" id="654"/>
    <lineage>
        <taxon>Bacteria</taxon>
        <taxon>Pseudomonadati</taxon>
        <taxon>Pseudomonadota</taxon>
        <taxon>Gammaproteobacteria</taxon>
        <taxon>Aeromonadales</taxon>
        <taxon>Aeromonadaceae</taxon>
        <taxon>Aeromonas</taxon>
    </lineage>
</organism>
<evidence type="ECO:0000313" key="1">
    <source>
        <dbReference type="EMBL" id="THJ43709.1"/>
    </source>
</evidence>
<sequence>MIYPSDLFNAEAPAGSAFHDFQKFFQPSQLYKPILQRELPLTVEMLPALMCNPNVVSELGKRYRTIMPWSVMCRFIQLGGIDALLANASIADPALRSLLHEPEHLVLYHKNAQDKQLGIDLRLPERSPIEAAKLCHHLQVRVPNWEPLIKADPLAAAIYFDGVS</sequence>